<keyword evidence="4" id="KW-1185">Reference proteome</keyword>
<evidence type="ECO:0000313" key="3">
    <source>
        <dbReference type="EMBL" id="MFC5289976.1"/>
    </source>
</evidence>
<feature type="region of interest" description="Disordered" evidence="1">
    <location>
        <begin position="89"/>
        <end position="123"/>
    </location>
</feature>
<dbReference type="EMBL" id="JBHSKF010000013">
    <property type="protein sequence ID" value="MFC5289976.1"/>
    <property type="molecule type" value="Genomic_DNA"/>
</dbReference>
<dbReference type="Pfam" id="PF02624">
    <property type="entry name" value="YcaO"/>
    <property type="match status" value="1"/>
</dbReference>
<evidence type="ECO:0000259" key="2">
    <source>
        <dbReference type="PROSITE" id="PS51664"/>
    </source>
</evidence>
<dbReference type="InterPro" id="IPR027624">
    <property type="entry name" value="TOMM_cyclo_SagD"/>
</dbReference>
<evidence type="ECO:0000256" key="1">
    <source>
        <dbReference type="SAM" id="MobiDB-lite"/>
    </source>
</evidence>
<protein>
    <submittedName>
        <fullName evidence="3">YcaO-like family protein</fullName>
    </submittedName>
</protein>
<proteinExistence type="predicted"/>
<dbReference type="InterPro" id="IPR003776">
    <property type="entry name" value="YcaO-like_dom"/>
</dbReference>
<dbReference type="RefSeq" id="WP_378249845.1">
    <property type="nucleotide sequence ID" value="NZ_JBHSKF010000013.1"/>
</dbReference>
<dbReference type="NCBIfam" id="TIGR03604">
    <property type="entry name" value="TOMM_cyclo_SagD"/>
    <property type="match status" value="1"/>
</dbReference>
<sequence length="536" mass="57202">MTPGQPATTTRRAPAFPIRHDGPLTYLGPLPHPDAPGCADCAESARREVTARPADPAVVAPALALAVRAVRKAVTTDALYSVDTTTGRVRGHRVGHRPECPAGAPAPASVPTRAVPGTLRVPNPGTALPALRAELVDERHGPITSVSRVDSPLPLAVVSAELGGSRQAGVGRTGDFAAAERVALLEALERRCGIGVGANAVITASLAELGPDALDPRLLGLHPDAAYDSGELTRFAPDQPIRWVHGWDHSAGRAIAVPEQVAFWGAPGPRFLRETSSGCGLGGSREEAALHGFFECAERDAFLMAWYTRAPLPRLRVPAREGFVPHLDDRMADLGYRARYFDATNDLGVPTVLAWAEHRGGPAPAAFFAAGAHPDPATALRSAAAELALCVVGAAEQARHNPHLYDRARLLPMLDNPDLVRTMDDHVALYGLPEAAPAYTFLREGPTVDLPAPPPWLADGPSLPDLLTHYADHLRPLNLPLFSVDQSDPTPRSRLGLWSTKVIIPGTLPMTFGHRFRRLTNLPRLHATHTLPHPFP</sequence>
<dbReference type="Gene3D" id="3.30.160.660">
    <property type="match status" value="1"/>
</dbReference>
<dbReference type="Proteomes" id="UP001596157">
    <property type="component" value="Unassembled WGS sequence"/>
</dbReference>
<accession>A0ABW0ET80</accession>
<name>A0ABW0ET80_9PSEU</name>
<evidence type="ECO:0000313" key="4">
    <source>
        <dbReference type="Proteomes" id="UP001596157"/>
    </source>
</evidence>
<dbReference type="Gene3D" id="3.40.50.720">
    <property type="entry name" value="NAD(P)-binding Rossmann-like Domain"/>
    <property type="match status" value="1"/>
</dbReference>
<dbReference type="PANTHER" id="PTHR37809:SF1">
    <property type="entry name" value="RIBOSOMAL PROTEIN S12 METHYLTHIOTRANSFERASE ACCESSORY FACTOR YCAO"/>
    <property type="match status" value="1"/>
</dbReference>
<dbReference type="Gene3D" id="3.30.1330.230">
    <property type="match status" value="1"/>
</dbReference>
<dbReference type="Gene3D" id="3.30.40.250">
    <property type="match status" value="1"/>
</dbReference>
<comment type="caution">
    <text evidence="3">The sequence shown here is derived from an EMBL/GenBank/DDBJ whole genome shotgun (WGS) entry which is preliminary data.</text>
</comment>
<feature type="domain" description="YcaO" evidence="2">
    <location>
        <begin position="169"/>
        <end position="536"/>
    </location>
</feature>
<reference evidence="4" key="1">
    <citation type="journal article" date="2019" name="Int. J. Syst. Evol. Microbiol.">
        <title>The Global Catalogue of Microorganisms (GCM) 10K type strain sequencing project: providing services to taxonomists for standard genome sequencing and annotation.</title>
        <authorList>
            <consortium name="The Broad Institute Genomics Platform"/>
            <consortium name="The Broad Institute Genome Sequencing Center for Infectious Disease"/>
            <person name="Wu L."/>
            <person name="Ma J."/>
        </authorList>
    </citation>
    <scope>NUCLEOTIDE SEQUENCE [LARGE SCALE GENOMIC DNA]</scope>
    <source>
        <strain evidence="4">CCUG 59778</strain>
    </source>
</reference>
<dbReference type="PANTHER" id="PTHR37809">
    <property type="entry name" value="RIBOSOMAL PROTEIN S12 METHYLTHIOTRANSFERASE ACCESSORY FACTOR YCAO"/>
    <property type="match status" value="1"/>
</dbReference>
<gene>
    <name evidence="3" type="ORF">ACFPM7_23210</name>
</gene>
<dbReference type="PROSITE" id="PS51664">
    <property type="entry name" value="YCAO"/>
    <property type="match status" value="1"/>
</dbReference>
<organism evidence="3 4">
    <name type="scientific">Actinokineospora guangxiensis</name>
    <dbReference type="NCBI Taxonomy" id="1490288"/>
    <lineage>
        <taxon>Bacteria</taxon>
        <taxon>Bacillati</taxon>
        <taxon>Actinomycetota</taxon>
        <taxon>Actinomycetes</taxon>
        <taxon>Pseudonocardiales</taxon>
        <taxon>Pseudonocardiaceae</taxon>
        <taxon>Actinokineospora</taxon>
    </lineage>
</organism>